<name>A0A940DLC8_9BACT</name>
<sequence>MKRGHALLILLLLPLAVMSQRLVQKGNFFTMWVSGGYSNFMHTIPDTKADGLGGGALGVGYEYQYGKFFLNLGAEFSYLNSISSMNMDQYTIDGVDTEGQQMEYHYNFSQFNDLHSAGYVSVPFALGFKTNYFYMSVGAKLGYAVMGSSKTTAKFTTTSTYKEFFEDFEGMPDHFLGEYSSSATEQVPYNLNVSGTFEMGWYIGPDLGDKKAKWRYKLGVFAEYGFLSMHSSENAGDVLTVNPENLTDVAVRPLFLRTPTKDYSINPLYVGVKFTALLRLPDKEFCFCIDGHTKAKRIKTKKR</sequence>
<evidence type="ECO:0008006" key="3">
    <source>
        <dbReference type="Google" id="ProtNLM"/>
    </source>
</evidence>
<accession>A0A940DLC8</accession>
<protein>
    <recommendedName>
        <fullName evidence="3">Outer membrane protein beta-barrel domain-containing protein</fullName>
    </recommendedName>
</protein>
<dbReference type="EMBL" id="JADIMV010000140">
    <property type="protein sequence ID" value="MBO8440635.1"/>
    <property type="molecule type" value="Genomic_DNA"/>
</dbReference>
<dbReference type="AlphaFoldDB" id="A0A940DLC8"/>
<gene>
    <name evidence="1" type="ORF">IAC51_08310</name>
</gene>
<reference evidence="1" key="1">
    <citation type="submission" date="2020-10" db="EMBL/GenBank/DDBJ databases">
        <authorList>
            <person name="Gilroy R."/>
        </authorList>
    </citation>
    <scope>NUCLEOTIDE SEQUENCE</scope>
    <source>
        <strain evidence="1">3924</strain>
    </source>
</reference>
<proteinExistence type="predicted"/>
<organism evidence="1 2">
    <name type="scientific">Candidatus Aphodosoma intestinipullorum</name>
    <dbReference type="NCBI Taxonomy" id="2840674"/>
    <lineage>
        <taxon>Bacteria</taxon>
        <taxon>Pseudomonadati</taxon>
        <taxon>Bacteroidota</taxon>
        <taxon>Bacteroidia</taxon>
        <taxon>Bacteroidales</taxon>
        <taxon>Candidatus Aphodosoma</taxon>
    </lineage>
</organism>
<reference evidence="1" key="2">
    <citation type="journal article" date="2021" name="PeerJ">
        <title>Extensive microbial diversity within the chicken gut microbiome revealed by metagenomics and culture.</title>
        <authorList>
            <person name="Gilroy R."/>
            <person name="Ravi A."/>
            <person name="Getino M."/>
            <person name="Pursley I."/>
            <person name="Horton D.L."/>
            <person name="Alikhan N.F."/>
            <person name="Baker D."/>
            <person name="Gharbi K."/>
            <person name="Hall N."/>
            <person name="Watson M."/>
            <person name="Adriaenssens E.M."/>
            <person name="Foster-Nyarko E."/>
            <person name="Jarju S."/>
            <person name="Secka A."/>
            <person name="Antonio M."/>
            <person name="Oren A."/>
            <person name="Chaudhuri R.R."/>
            <person name="La Ragione R."/>
            <person name="Hildebrand F."/>
            <person name="Pallen M.J."/>
        </authorList>
    </citation>
    <scope>NUCLEOTIDE SEQUENCE</scope>
    <source>
        <strain evidence="1">3924</strain>
    </source>
</reference>
<dbReference type="Proteomes" id="UP000712007">
    <property type="component" value="Unassembled WGS sequence"/>
</dbReference>
<evidence type="ECO:0000313" key="1">
    <source>
        <dbReference type="EMBL" id="MBO8440635.1"/>
    </source>
</evidence>
<evidence type="ECO:0000313" key="2">
    <source>
        <dbReference type="Proteomes" id="UP000712007"/>
    </source>
</evidence>
<comment type="caution">
    <text evidence="1">The sequence shown here is derived from an EMBL/GenBank/DDBJ whole genome shotgun (WGS) entry which is preliminary data.</text>
</comment>